<gene>
    <name evidence="1" type="ORF">ACOLOM_LOCUS5108</name>
</gene>
<dbReference type="EMBL" id="CAJVPT010009003">
    <property type="protein sequence ID" value="CAG8557689.1"/>
    <property type="molecule type" value="Genomic_DNA"/>
</dbReference>
<evidence type="ECO:0000313" key="2">
    <source>
        <dbReference type="Proteomes" id="UP000789525"/>
    </source>
</evidence>
<comment type="caution">
    <text evidence="1">The sequence shown here is derived from an EMBL/GenBank/DDBJ whole genome shotgun (WGS) entry which is preliminary data.</text>
</comment>
<evidence type="ECO:0000313" key="1">
    <source>
        <dbReference type="EMBL" id="CAG8557689.1"/>
    </source>
</evidence>
<sequence length="1138" mass="129596">DGKKTFKVPVYAVWGACEDVSVLEKFRMKKYRINNFNILDEANTYVIDVGGVSLRLFGLGGAVIQHKLFDNGEEESRRSFTELWTSVGTQVESSIDSSQKHLLNNAMSVINRIPTREEASFKSMWHFNLPDAAFGWVLLDIKEGRVSAETKAQGFNFTYRRNAGSVLGALPSPPSIDAHTKRHAPQWQSPPQSSNGGAAAQSHVLTPQRSTSPVASPDLHSNWKQPPSNGWGDPSSPIEMTSSSRVEDQNIMDRTTPKVNGNNASASEIINTINNNVTNNHEITSVASSEPDDSNNINGIQETRSWADQTQNDDLGESSQLQVNGENPNNEDDTIHTPAQQIRYQYNNNRRKHPYSVQVGGLPLPASEKDIKDFFALADCQVERIKLIHDKTSKEQLDHCYVDFQDESSLKKAIDLNGQPFGQNQALLKIRKTDPENRQSRFRGRGRARGNYKHRGGHGNNGANMKFGSQLRAVLHSEWTDYYVDYDGLKKLLKRAEKKEGGYTEKDESQFVEMLDRELEKVYAFQNSKYEDIKNRVRQCENSVESISKDPSLNVAERYADIERQINSITEEVNELAKYARLNYTGIMKIVKKHDRRTSYTLRPLFNVRLNACPFYKETFEPVIVNLSQLYHIVHKGLVGDEVPSNLSSSLKSSKIPSQEKFLRQTNKYWVHYDNIMEVKTTILRHLPVLLYKPGSDSSVHSIYFDNEMFELYQDKVDRKPGDQIIRLRWYGKEIPKNEVFVERKIREDGEDEVKDRFSIKEKYVSGFLKGEYSTDKIIKKMKETPGKTEEDIQNFLKVVKDIQNTIGEKKLQPVLQTYCNRMAFQIPGDSRVRISLDTDFYIIREDNFDDVNRRPEGYWRRMDIIDDNFIKLAPSECVKFPYAVLEIKHNLGEGEKEQDWVKELVGSNLVEEAPQFSKYVHGVATLFTSKAPSLPYWLPNIDKDILKPPNVRQPDENDEPASSSSILIAPGRSRRGIGKSAVDVGDAGDPKNKGKAIALNIEEDEEQVDESTPLLEEVEDAPTNKLIGLTTFNRIFRKKSPDPYALNFRIPVKVGGPIRVEPKVYFANERTFFSWMRFSVLLGTLSLGLFNAATSENRLAMLFGAIYALISVGVLIYSLFRYKKRCKMINDKYPGPY</sequence>
<keyword evidence="2" id="KW-1185">Reference proteome</keyword>
<organism evidence="1 2">
    <name type="scientific">Acaulospora colombiana</name>
    <dbReference type="NCBI Taxonomy" id="27376"/>
    <lineage>
        <taxon>Eukaryota</taxon>
        <taxon>Fungi</taxon>
        <taxon>Fungi incertae sedis</taxon>
        <taxon>Mucoromycota</taxon>
        <taxon>Glomeromycotina</taxon>
        <taxon>Glomeromycetes</taxon>
        <taxon>Diversisporales</taxon>
        <taxon>Acaulosporaceae</taxon>
        <taxon>Acaulospora</taxon>
    </lineage>
</organism>
<dbReference type="Proteomes" id="UP000789525">
    <property type="component" value="Unassembled WGS sequence"/>
</dbReference>
<reference evidence="1" key="1">
    <citation type="submission" date="2021-06" db="EMBL/GenBank/DDBJ databases">
        <authorList>
            <person name="Kallberg Y."/>
            <person name="Tangrot J."/>
            <person name="Rosling A."/>
        </authorList>
    </citation>
    <scope>NUCLEOTIDE SEQUENCE</scope>
    <source>
        <strain evidence="1">CL356</strain>
    </source>
</reference>
<feature type="non-terminal residue" evidence="1">
    <location>
        <position position="1"/>
    </location>
</feature>
<protein>
    <submittedName>
        <fullName evidence="1">12592_t:CDS:1</fullName>
    </submittedName>
</protein>
<proteinExistence type="predicted"/>
<feature type="non-terminal residue" evidence="1">
    <location>
        <position position="1138"/>
    </location>
</feature>
<accession>A0ACA9LZD9</accession>
<name>A0ACA9LZD9_9GLOM</name>